<dbReference type="Gene3D" id="3.80.10.10">
    <property type="entry name" value="Ribonuclease Inhibitor"/>
    <property type="match status" value="1"/>
</dbReference>
<keyword evidence="2 4" id="KW-0732">Signal</keyword>
<evidence type="ECO:0000313" key="7">
    <source>
        <dbReference type="Proteomes" id="UP000014760"/>
    </source>
</evidence>
<evidence type="ECO:0000313" key="6">
    <source>
        <dbReference type="EnsemblMetazoa" id="CapteP227678"/>
    </source>
</evidence>
<dbReference type="GO" id="GO:0031012">
    <property type="term" value="C:extracellular matrix"/>
    <property type="evidence" value="ECO:0007669"/>
    <property type="project" value="TreeGrafter"/>
</dbReference>
<proteinExistence type="predicted"/>
<keyword evidence="3" id="KW-0677">Repeat</keyword>
<reference evidence="6" key="3">
    <citation type="submission" date="2015-06" db="UniProtKB">
        <authorList>
            <consortium name="EnsemblMetazoa"/>
        </authorList>
    </citation>
    <scope>IDENTIFICATION</scope>
</reference>
<evidence type="ECO:0008006" key="8">
    <source>
        <dbReference type="Google" id="ProtNLM"/>
    </source>
</evidence>
<dbReference type="InterPro" id="IPR032675">
    <property type="entry name" value="LRR_dom_sf"/>
</dbReference>
<evidence type="ECO:0000256" key="4">
    <source>
        <dbReference type="SAM" id="SignalP"/>
    </source>
</evidence>
<feature type="chain" id="PRO_5008788221" description="LRRNT domain-containing protein" evidence="4">
    <location>
        <begin position="24"/>
        <end position="376"/>
    </location>
</feature>
<dbReference type="PROSITE" id="PS51450">
    <property type="entry name" value="LRR"/>
    <property type="match status" value="2"/>
</dbReference>
<dbReference type="AlphaFoldDB" id="R7UPA7"/>
<dbReference type="Proteomes" id="UP000014760">
    <property type="component" value="Unassembled WGS sequence"/>
</dbReference>
<dbReference type="GO" id="GO:0005615">
    <property type="term" value="C:extracellular space"/>
    <property type="evidence" value="ECO:0007669"/>
    <property type="project" value="TreeGrafter"/>
</dbReference>
<dbReference type="SMART" id="SM00369">
    <property type="entry name" value="LRR_TYP"/>
    <property type="match status" value="6"/>
</dbReference>
<accession>R7UPA7</accession>
<dbReference type="STRING" id="283909.R7UPA7"/>
<dbReference type="HOGENOM" id="CLU_736182_0_0_1"/>
<name>R7UPA7_CAPTE</name>
<dbReference type="InterPro" id="IPR001611">
    <property type="entry name" value="Leu-rich_rpt"/>
</dbReference>
<reference evidence="7" key="1">
    <citation type="submission" date="2012-12" db="EMBL/GenBank/DDBJ databases">
        <authorList>
            <person name="Hellsten U."/>
            <person name="Grimwood J."/>
            <person name="Chapman J.A."/>
            <person name="Shapiro H."/>
            <person name="Aerts A."/>
            <person name="Otillar R.P."/>
            <person name="Terry A.Y."/>
            <person name="Boore J.L."/>
            <person name="Simakov O."/>
            <person name="Marletaz F."/>
            <person name="Cho S.-J."/>
            <person name="Edsinger-Gonzales E."/>
            <person name="Havlak P."/>
            <person name="Kuo D.-H."/>
            <person name="Larsson T."/>
            <person name="Lv J."/>
            <person name="Arendt D."/>
            <person name="Savage R."/>
            <person name="Osoegawa K."/>
            <person name="de Jong P."/>
            <person name="Lindberg D.R."/>
            <person name="Seaver E.C."/>
            <person name="Weisblat D.A."/>
            <person name="Putnam N.H."/>
            <person name="Grigoriev I.V."/>
            <person name="Rokhsar D.S."/>
        </authorList>
    </citation>
    <scope>NUCLEOTIDE SEQUENCE</scope>
    <source>
        <strain evidence="7">I ESC-2004</strain>
    </source>
</reference>
<dbReference type="PANTHER" id="PTHR24373:SF370">
    <property type="entry name" value="FISH-LIPS, ISOFORM E"/>
    <property type="match status" value="1"/>
</dbReference>
<dbReference type="EMBL" id="KB299137">
    <property type="protein sequence ID" value="ELU08359.1"/>
    <property type="molecule type" value="Genomic_DNA"/>
</dbReference>
<dbReference type="PANTHER" id="PTHR24373">
    <property type="entry name" value="SLIT RELATED LEUCINE-RICH REPEAT NEURONAL PROTEIN"/>
    <property type="match status" value="1"/>
</dbReference>
<feature type="signal peptide" evidence="4">
    <location>
        <begin position="1"/>
        <end position="23"/>
    </location>
</feature>
<dbReference type="Pfam" id="PF13855">
    <property type="entry name" value="LRR_8"/>
    <property type="match status" value="1"/>
</dbReference>
<dbReference type="OMA" id="DIVCHAP"/>
<dbReference type="OrthoDB" id="1394818at2759"/>
<organism evidence="5">
    <name type="scientific">Capitella teleta</name>
    <name type="common">Polychaete worm</name>
    <dbReference type="NCBI Taxonomy" id="283909"/>
    <lineage>
        <taxon>Eukaryota</taxon>
        <taxon>Metazoa</taxon>
        <taxon>Spiralia</taxon>
        <taxon>Lophotrochozoa</taxon>
        <taxon>Annelida</taxon>
        <taxon>Polychaeta</taxon>
        <taxon>Sedentaria</taxon>
        <taxon>Scolecida</taxon>
        <taxon>Capitellidae</taxon>
        <taxon>Capitella</taxon>
    </lineage>
</organism>
<gene>
    <name evidence="5" type="ORF">CAPTEDRAFT_227678</name>
</gene>
<evidence type="ECO:0000313" key="5">
    <source>
        <dbReference type="EMBL" id="ELU08359.1"/>
    </source>
</evidence>
<dbReference type="InterPro" id="IPR050328">
    <property type="entry name" value="Dev_Immune_Receptor"/>
</dbReference>
<dbReference type="EnsemblMetazoa" id="CapteT227678">
    <property type="protein sequence ID" value="CapteP227678"/>
    <property type="gene ID" value="CapteG227678"/>
</dbReference>
<dbReference type="SUPFAM" id="SSF52058">
    <property type="entry name" value="L domain-like"/>
    <property type="match status" value="1"/>
</dbReference>
<evidence type="ECO:0000256" key="2">
    <source>
        <dbReference type="ARBA" id="ARBA00022729"/>
    </source>
</evidence>
<protein>
    <recommendedName>
        <fullName evidence="8">LRRNT domain-containing protein</fullName>
    </recommendedName>
</protein>
<reference evidence="5 7" key="2">
    <citation type="journal article" date="2013" name="Nature">
        <title>Insights into bilaterian evolution from three spiralian genomes.</title>
        <authorList>
            <person name="Simakov O."/>
            <person name="Marletaz F."/>
            <person name="Cho S.J."/>
            <person name="Edsinger-Gonzales E."/>
            <person name="Havlak P."/>
            <person name="Hellsten U."/>
            <person name="Kuo D.H."/>
            <person name="Larsson T."/>
            <person name="Lv J."/>
            <person name="Arendt D."/>
            <person name="Savage R."/>
            <person name="Osoegawa K."/>
            <person name="de Jong P."/>
            <person name="Grimwood J."/>
            <person name="Chapman J.A."/>
            <person name="Shapiro H."/>
            <person name="Aerts A."/>
            <person name="Otillar R.P."/>
            <person name="Terry A.Y."/>
            <person name="Boore J.L."/>
            <person name="Grigoriev I.V."/>
            <person name="Lindberg D.R."/>
            <person name="Seaver E.C."/>
            <person name="Weisblat D.A."/>
            <person name="Putnam N.H."/>
            <person name="Rokhsar D.S."/>
        </authorList>
    </citation>
    <scope>NUCLEOTIDE SEQUENCE</scope>
    <source>
        <strain evidence="5 7">I ESC-2004</strain>
    </source>
</reference>
<evidence type="ECO:0000256" key="1">
    <source>
        <dbReference type="ARBA" id="ARBA00022614"/>
    </source>
</evidence>
<dbReference type="InterPro" id="IPR003591">
    <property type="entry name" value="Leu-rich_rpt_typical-subtyp"/>
</dbReference>
<dbReference type="EMBL" id="AMQN01001075">
    <property type="status" value="NOT_ANNOTATED_CDS"/>
    <property type="molecule type" value="Genomic_DNA"/>
</dbReference>
<keyword evidence="1" id="KW-0433">Leucine-rich repeat</keyword>
<sequence>MRAFNVGSSVLLATLALLELCFAEAWGICLMTPPCGCHDDPSTRVYCAFKSLQAIPPYGLFPDIVWTELDLSQNFLTTVPRGGLKGVRVEFLNMRHNTIDTLHPDSFAGIRDLVILDLSHNHLVNLPPRFLHPLQELQSLRLKYNQINDITPMAFWGAHHVTELDLTGNELSAVPGKAVRLLSGLKRLILRTNRLKTIDSNSFYHLPLEYLDIGDNGVSVVIDSGAFCGLDPQVENSEPGVTDWIGLNTLRLDHNGLSGIHPCVTKTLWTLNKVDLSGNPLHCTCQLLALRIPGSKTEFPEAQCASPSRLAGQYLDQINVSRTNCGGLYRPTNCEELCTKPPPLLEQFIDHKTSSISSIEQPDDCSATLPCGVPVV</sequence>
<keyword evidence="7" id="KW-1185">Reference proteome</keyword>
<evidence type="ECO:0000256" key="3">
    <source>
        <dbReference type="ARBA" id="ARBA00022737"/>
    </source>
</evidence>